<dbReference type="InterPro" id="IPR058031">
    <property type="entry name" value="AAA_lid_NorR"/>
</dbReference>
<dbReference type="InterPro" id="IPR027417">
    <property type="entry name" value="P-loop_NTPase"/>
</dbReference>
<dbReference type="PROSITE" id="PS00675">
    <property type="entry name" value="SIGMA54_INTERACT_1"/>
    <property type="match status" value="1"/>
</dbReference>
<dbReference type="RefSeq" id="WP_269478799.1">
    <property type="nucleotide sequence ID" value="NZ_JAOSHN010000013.1"/>
</dbReference>
<dbReference type="FunFam" id="3.40.50.300:FF:000006">
    <property type="entry name" value="DNA-binding transcriptional regulator NtrC"/>
    <property type="match status" value="1"/>
</dbReference>
<dbReference type="Gene3D" id="3.30.450.40">
    <property type="match status" value="1"/>
</dbReference>
<organism evidence="8 9">
    <name type="scientific">Hominibacterium faecale</name>
    <dbReference type="NCBI Taxonomy" id="2839743"/>
    <lineage>
        <taxon>Bacteria</taxon>
        <taxon>Bacillati</taxon>
        <taxon>Bacillota</taxon>
        <taxon>Clostridia</taxon>
        <taxon>Peptostreptococcales</taxon>
        <taxon>Anaerovoracaceae</taxon>
        <taxon>Hominibacterium</taxon>
    </lineage>
</organism>
<dbReference type="Proteomes" id="UP001065549">
    <property type="component" value="Unassembled WGS sequence"/>
</dbReference>
<dbReference type="InterPro" id="IPR002078">
    <property type="entry name" value="Sigma_54_int"/>
</dbReference>
<dbReference type="PRINTS" id="PR01590">
    <property type="entry name" value="HTHFIS"/>
</dbReference>
<dbReference type="Pfam" id="PF02954">
    <property type="entry name" value="HTH_8"/>
    <property type="match status" value="1"/>
</dbReference>
<keyword evidence="5" id="KW-0804">Transcription</keyword>
<keyword evidence="4" id="KW-0238">DNA-binding</keyword>
<evidence type="ECO:0000256" key="2">
    <source>
        <dbReference type="ARBA" id="ARBA00022840"/>
    </source>
</evidence>
<dbReference type="PROSITE" id="PS00676">
    <property type="entry name" value="SIGMA54_INTERACT_2"/>
    <property type="match status" value="1"/>
</dbReference>
<dbReference type="EMBL" id="JAOSHN010000013">
    <property type="protein sequence ID" value="MCU7380723.1"/>
    <property type="molecule type" value="Genomic_DNA"/>
</dbReference>
<dbReference type="GO" id="GO:0005524">
    <property type="term" value="F:ATP binding"/>
    <property type="evidence" value="ECO:0007669"/>
    <property type="project" value="UniProtKB-KW"/>
</dbReference>
<dbReference type="SMART" id="SM00091">
    <property type="entry name" value="PAS"/>
    <property type="match status" value="1"/>
</dbReference>
<evidence type="ECO:0000259" key="6">
    <source>
        <dbReference type="PROSITE" id="PS50045"/>
    </source>
</evidence>
<evidence type="ECO:0000256" key="5">
    <source>
        <dbReference type="ARBA" id="ARBA00023163"/>
    </source>
</evidence>
<dbReference type="InterPro" id="IPR035965">
    <property type="entry name" value="PAS-like_dom_sf"/>
</dbReference>
<dbReference type="InterPro" id="IPR013767">
    <property type="entry name" value="PAS_fold"/>
</dbReference>
<keyword evidence="1" id="KW-0547">Nucleotide-binding</keyword>
<dbReference type="SUPFAM" id="SSF52540">
    <property type="entry name" value="P-loop containing nucleoside triphosphate hydrolases"/>
    <property type="match status" value="1"/>
</dbReference>
<dbReference type="Pfam" id="PF00989">
    <property type="entry name" value="PAS"/>
    <property type="match status" value="1"/>
</dbReference>
<dbReference type="GO" id="GO:0006355">
    <property type="term" value="P:regulation of DNA-templated transcription"/>
    <property type="evidence" value="ECO:0007669"/>
    <property type="project" value="InterPro"/>
</dbReference>
<proteinExistence type="predicted"/>
<keyword evidence="3" id="KW-0805">Transcription regulation</keyword>
<keyword evidence="2" id="KW-0067">ATP-binding</keyword>
<dbReference type="CDD" id="cd00009">
    <property type="entry name" value="AAA"/>
    <property type="match status" value="1"/>
</dbReference>
<dbReference type="SUPFAM" id="SSF55781">
    <property type="entry name" value="GAF domain-like"/>
    <property type="match status" value="1"/>
</dbReference>
<dbReference type="SUPFAM" id="SSF55785">
    <property type="entry name" value="PYP-like sensor domain (PAS domain)"/>
    <property type="match status" value="1"/>
</dbReference>
<dbReference type="Pfam" id="PF01590">
    <property type="entry name" value="GAF"/>
    <property type="match status" value="1"/>
</dbReference>
<dbReference type="Pfam" id="PF00158">
    <property type="entry name" value="Sigma54_activat"/>
    <property type="match status" value="1"/>
</dbReference>
<dbReference type="InterPro" id="IPR025944">
    <property type="entry name" value="Sigma_54_int_dom_CS"/>
</dbReference>
<evidence type="ECO:0000259" key="7">
    <source>
        <dbReference type="PROSITE" id="PS50112"/>
    </source>
</evidence>
<dbReference type="PROSITE" id="PS50045">
    <property type="entry name" value="SIGMA54_INTERACT_4"/>
    <property type="match status" value="1"/>
</dbReference>
<evidence type="ECO:0000256" key="1">
    <source>
        <dbReference type="ARBA" id="ARBA00022741"/>
    </source>
</evidence>
<comment type="caution">
    <text evidence="8">The sequence shown here is derived from an EMBL/GenBank/DDBJ whole genome shotgun (WGS) entry which is preliminary data.</text>
</comment>
<dbReference type="AlphaFoldDB" id="A0A9J6QYW6"/>
<dbReference type="InterPro" id="IPR009057">
    <property type="entry name" value="Homeodomain-like_sf"/>
</dbReference>
<dbReference type="Gene3D" id="1.10.8.60">
    <property type="match status" value="1"/>
</dbReference>
<dbReference type="InterPro" id="IPR003018">
    <property type="entry name" value="GAF"/>
</dbReference>
<dbReference type="PANTHER" id="PTHR32071:SF57">
    <property type="entry name" value="C4-DICARBOXYLATE TRANSPORT TRANSCRIPTIONAL REGULATORY PROTEIN DCTD"/>
    <property type="match status" value="1"/>
</dbReference>
<evidence type="ECO:0000256" key="4">
    <source>
        <dbReference type="ARBA" id="ARBA00023125"/>
    </source>
</evidence>
<dbReference type="PROSITE" id="PS00688">
    <property type="entry name" value="SIGMA54_INTERACT_3"/>
    <property type="match status" value="1"/>
</dbReference>
<reference evidence="8" key="1">
    <citation type="submission" date="2022-09" db="EMBL/GenBank/DDBJ databases">
        <title>Culturomic study of gut microbiota in children with autism spectrum disorder.</title>
        <authorList>
            <person name="Efimov B.A."/>
            <person name="Chaplin A.V."/>
            <person name="Sokolova S.R."/>
            <person name="Pikina A.P."/>
            <person name="Korzhanova M."/>
            <person name="Belova V."/>
            <person name="Korostin D."/>
        </authorList>
    </citation>
    <scope>NUCLEOTIDE SEQUENCE</scope>
    <source>
        <strain evidence="8">ASD5510</strain>
    </source>
</reference>
<sequence length="673" mass="74709">MAEFTKEYQSLLQQKWHKYIIEGVPFPDTDSQIRDFIYESWKRSKKQGIDPFEVKNKTLSPEELNLVLRKNDNLIQIAHPYIQHLYTFVKGTNFVLALTDANGYVLDLVGDDNMIQARTKKSGLTVGCCRSEQYAGTNGIGTCLTVGHPIQIWGAEHYIKPHHNYLCSAAPIRNETGKIIGCLDVVGPFDLPHTHTLAMVSASTDGIEKEIKMKKAYEKIAVINNQMSSTIQSISSGIIMIDNLGIITQNNKRACDILGLEYSSLAHKNISDIINMESSGIDLTRIERDFQNNEVTLITKAGRKLSLSLSASCVNNDQQERTGTVLVIDELKRIHKLVNKISGFSATYTFNSILGDSQAITAVKGVAQAAAGSTSNVLILGESGTGKELLAHSIHNASQRANGPFIAINCGSLPKGLVESELFGYEKGAFTGASREGHPGKFELADGGTIFLDEIGDMPLDLQASLLRVLQTKEIVRIGGKQKKQIDVRIIAATNVDLYKSVQKKEFRDDLYYRLDVLSIQIPPLRKRPEDILPLADHFINQQNKILGKQAVILDSNVKKALTSYSWPGNIRELENVIERAVNLTQTGEITLNDLPAAITSYEDAPSLEVSSDTELQKEQPPGENKTYDLLVEALRAERGNVSKTSIRLGIPKRTLYRRIKKYKINIDDFRLL</sequence>
<dbReference type="Pfam" id="PF25601">
    <property type="entry name" value="AAA_lid_14"/>
    <property type="match status" value="1"/>
</dbReference>
<dbReference type="Gene3D" id="1.10.10.60">
    <property type="entry name" value="Homeodomain-like"/>
    <property type="match status" value="1"/>
</dbReference>
<feature type="domain" description="PAS" evidence="7">
    <location>
        <begin position="223"/>
        <end position="293"/>
    </location>
</feature>
<dbReference type="InterPro" id="IPR002197">
    <property type="entry name" value="HTH_Fis"/>
</dbReference>
<dbReference type="InterPro" id="IPR000014">
    <property type="entry name" value="PAS"/>
</dbReference>
<feature type="domain" description="Sigma-54 factor interaction" evidence="6">
    <location>
        <begin position="353"/>
        <end position="583"/>
    </location>
</feature>
<evidence type="ECO:0000313" key="9">
    <source>
        <dbReference type="Proteomes" id="UP001065549"/>
    </source>
</evidence>
<dbReference type="SMART" id="SM00382">
    <property type="entry name" value="AAA"/>
    <property type="match status" value="1"/>
</dbReference>
<protein>
    <submittedName>
        <fullName evidence="8">Sigma 54-interacting transcriptional regulator</fullName>
    </submittedName>
</protein>
<dbReference type="InterPro" id="IPR025662">
    <property type="entry name" value="Sigma_54_int_dom_ATP-bd_1"/>
</dbReference>
<dbReference type="PANTHER" id="PTHR32071">
    <property type="entry name" value="TRANSCRIPTIONAL REGULATORY PROTEIN"/>
    <property type="match status" value="1"/>
</dbReference>
<dbReference type="InterPro" id="IPR003593">
    <property type="entry name" value="AAA+_ATPase"/>
</dbReference>
<dbReference type="InterPro" id="IPR029016">
    <property type="entry name" value="GAF-like_dom_sf"/>
</dbReference>
<evidence type="ECO:0000256" key="3">
    <source>
        <dbReference type="ARBA" id="ARBA00023015"/>
    </source>
</evidence>
<dbReference type="GO" id="GO:0043565">
    <property type="term" value="F:sequence-specific DNA binding"/>
    <property type="evidence" value="ECO:0007669"/>
    <property type="project" value="InterPro"/>
</dbReference>
<dbReference type="Gene3D" id="3.30.450.20">
    <property type="entry name" value="PAS domain"/>
    <property type="match status" value="1"/>
</dbReference>
<keyword evidence="9" id="KW-1185">Reference proteome</keyword>
<dbReference type="NCBIfam" id="TIGR00229">
    <property type="entry name" value="sensory_box"/>
    <property type="match status" value="1"/>
</dbReference>
<dbReference type="PROSITE" id="PS50112">
    <property type="entry name" value="PAS"/>
    <property type="match status" value="1"/>
</dbReference>
<dbReference type="InterPro" id="IPR025943">
    <property type="entry name" value="Sigma_54_int_dom_ATP-bd_2"/>
</dbReference>
<name>A0A9J6QYW6_9FIRM</name>
<dbReference type="SUPFAM" id="SSF46689">
    <property type="entry name" value="Homeodomain-like"/>
    <property type="match status" value="1"/>
</dbReference>
<accession>A0A9J6QYW6</accession>
<dbReference type="CDD" id="cd00130">
    <property type="entry name" value="PAS"/>
    <property type="match status" value="1"/>
</dbReference>
<gene>
    <name evidence="8" type="ORF">OBO34_20630</name>
</gene>
<dbReference type="Gene3D" id="3.40.50.300">
    <property type="entry name" value="P-loop containing nucleotide triphosphate hydrolases"/>
    <property type="match status" value="1"/>
</dbReference>
<evidence type="ECO:0000313" key="8">
    <source>
        <dbReference type="EMBL" id="MCU7380723.1"/>
    </source>
</evidence>